<evidence type="ECO:0000256" key="8">
    <source>
        <dbReference type="SAM" id="Phobius"/>
    </source>
</evidence>
<feature type="domain" description="G-protein coupled receptors family 1 profile" evidence="9">
    <location>
        <begin position="1"/>
        <end position="229"/>
    </location>
</feature>
<keyword evidence="3 8" id="KW-1133">Transmembrane helix</keyword>
<organism evidence="10 12">
    <name type="scientific">Didymodactylos carnosus</name>
    <dbReference type="NCBI Taxonomy" id="1234261"/>
    <lineage>
        <taxon>Eukaryota</taxon>
        <taxon>Metazoa</taxon>
        <taxon>Spiralia</taxon>
        <taxon>Gnathifera</taxon>
        <taxon>Rotifera</taxon>
        <taxon>Eurotatoria</taxon>
        <taxon>Bdelloidea</taxon>
        <taxon>Philodinida</taxon>
        <taxon>Philodinidae</taxon>
        <taxon>Didymodactylos</taxon>
    </lineage>
</organism>
<comment type="subcellular location">
    <subcellularLocation>
        <location evidence="1">Membrane</location>
        <topology evidence="1">Multi-pass membrane protein</topology>
    </subcellularLocation>
</comment>
<keyword evidence="5 8" id="KW-0472">Membrane</keyword>
<feature type="transmembrane region" description="Helical" evidence="8">
    <location>
        <begin position="117"/>
        <end position="139"/>
    </location>
</feature>
<dbReference type="Proteomes" id="UP000663829">
    <property type="component" value="Unassembled WGS sequence"/>
</dbReference>
<feature type="transmembrane region" description="Helical" evidence="8">
    <location>
        <begin position="65"/>
        <end position="90"/>
    </location>
</feature>
<name>A0A814P949_9BILA</name>
<evidence type="ECO:0000256" key="7">
    <source>
        <dbReference type="ARBA" id="ARBA00023224"/>
    </source>
</evidence>
<gene>
    <name evidence="10" type="ORF">GPM918_LOCUS18913</name>
    <name evidence="11" type="ORF">SRO942_LOCUS18910</name>
</gene>
<dbReference type="Pfam" id="PF00001">
    <property type="entry name" value="7tm_1"/>
    <property type="match status" value="1"/>
</dbReference>
<dbReference type="SUPFAM" id="SSF81321">
    <property type="entry name" value="Family A G protein-coupled receptor-like"/>
    <property type="match status" value="1"/>
</dbReference>
<dbReference type="Gene3D" id="1.20.1070.10">
    <property type="entry name" value="Rhodopsin 7-helix transmembrane proteins"/>
    <property type="match status" value="1"/>
</dbReference>
<dbReference type="GO" id="GO:0004930">
    <property type="term" value="F:G protein-coupled receptor activity"/>
    <property type="evidence" value="ECO:0007669"/>
    <property type="project" value="UniProtKB-KW"/>
</dbReference>
<dbReference type="PROSITE" id="PS50262">
    <property type="entry name" value="G_PROTEIN_RECEP_F1_2"/>
    <property type="match status" value="1"/>
</dbReference>
<dbReference type="EMBL" id="CAJOBC010005594">
    <property type="protein sequence ID" value="CAF3869111.1"/>
    <property type="molecule type" value="Genomic_DNA"/>
</dbReference>
<evidence type="ECO:0000313" key="11">
    <source>
        <dbReference type="EMBL" id="CAF3869111.1"/>
    </source>
</evidence>
<proteinExistence type="predicted"/>
<feature type="transmembrane region" description="Helical" evidence="8">
    <location>
        <begin position="166"/>
        <end position="186"/>
    </location>
</feature>
<keyword evidence="6" id="KW-0675">Receptor</keyword>
<keyword evidence="7" id="KW-0807">Transducer</keyword>
<evidence type="ECO:0000256" key="3">
    <source>
        <dbReference type="ARBA" id="ARBA00022989"/>
    </source>
</evidence>
<dbReference type="EMBL" id="CAJNOQ010005594">
    <property type="protein sequence ID" value="CAF1104426.1"/>
    <property type="molecule type" value="Genomic_DNA"/>
</dbReference>
<accession>A0A814P949</accession>
<evidence type="ECO:0000256" key="4">
    <source>
        <dbReference type="ARBA" id="ARBA00023040"/>
    </source>
</evidence>
<dbReference type="InterPro" id="IPR000276">
    <property type="entry name" value="GPCR_Rhodpsn"/>
</dbReference>
<evidence type="ECO:0000256" key="5">
    <source>
        <dbReference type="ARBA" id="ARBA00023136"/>
    </source>
</evidence>
<evidence type="ECO:0000256" key="6">
    <source>
        <dbReference type="ARBA" id="ARBA00023170"/>
    </source>
</evidence>
<evidence type="ECO:0000256" key="1">
    <source>
        <dbReference type="ARBA" id="ARBA00004141"/>
    </source>
</evidence>
<evidence type="ECO:0000259" key="9">
    <source>
        <dbReference type="PROSITE" id="PS50262"/>
    </source>
</evidence>
<comment type="caution">
    <text evidence="10">The sequence shown here is derived from an EMBL/GenBank/DDBJ whole genome shotgun (WGS) entry which is preliminary data.</text>
</comment>
<dbReference type="PANTHER" id="PTHR24243:SF233">
    <property type="entry name" value="THYROTROPIN-RELEASING HORMONE RECEPTOR"/>
    <property type="match status" value="1"/>
</dbReference>
<keyword evidence="2 8" id="KW-0812">Transmembrane</keyword>
<dbReference type="OrthoDB" id="9996714at2759"/>
<dbReference type="PANTHER" id="PTHR24243">
    <property type="entry name" value="G-PROTEIN COUPLED RECEPTOR"/>
    <property type="match status" value="1"/>
</dbReference>
<evidence type="ECO:0000313" key="12">
    <source>
        <dbReference type="Proteomes" id="UP000663829"/>
    </source>
</evidence>
<keyword evidence="4" id="KW-0297">G-protein coupled receptor</keyword>
<keyword evidence="12" id="KW-1185">Reference proteome</keyword>
<dbReference type="AlphaFoldDB" id="A0A814P949"/>
<evidence type="ECO:0000256" key="2">
    <source>
        <dbReference type="ARBA" id="ARBA00022692"/>
    </source>
</evidence>
<evidence type="ECO:0000313" key="10">
    <source>
        <dbReference type="EMBL" id="CAF1104426.1"/>
    </source>
</evidence>
<protein>
    <recommendedName>
        <fullName evidence="9">G-protein coupled receptors family 1 profile domain-containing protein</fullName>
    </recommendedName>
</protein>
<dbReference type="GO" id="GO:0005886">
    <property type="term" value="C:plasma membrane"/>
    <property type="evidence" value="ECO:0007669"/>
    <property type="project" value="TreeGrafter"/>
</dbReference>
<dbReference type="Proteomes" id="UP000681722">
    <property type="component" value="Unassembled WGS sequence"/>
</dbReference>
<dbReference type="InterPro" id="IPR017452">
    <property type="entry name" value="GPCR_Rhodpsn_7TM"/>
</dbReference>
<reference evidence="10" key="1">
    <citation type="submission" date="2021-02" db="EMBL/GenBank/DDBJ databases">
        <authorList>
            <person name="Nowell W R."/>
        </authorList>
    </citation>
    <scope>NUCLEOTIDE SEQUENCE</scope>
</reference>
<sequence length="255" mass="29860">MPNRILYDGFHTIPWIYSNTYCKLRYYIPYTARTLSSTFIALACIDRFASSSQHPKIRHFNQLKIAYTVIIITTILCLLIFVHVLVYFNIELTLDQYNRLLPSCYAQRGFYRIFADFFYLTCYTLIPPFVMTIFSILIVRNVLKSRYQVDPTTATIRNLRRRDQQLIVMLVFQVVSIVITTLPHSIQKLYSTYTINSPKTSLTLAQNNFVLQLVRSISYINHASSFYVFTLSGQIFRYELFRIINKRGGLKASNT</sequence>